<dbReference type="GO" id="GO:0004672">
    <property type="term" value="F:protein kinase activity"/>
    <property type="evidence" value="ECO:0007669"/>
    <property type="project" value="InterPro"/>
</dbReference>
<dbReference type="Gene3D" id="3.40.50.300">
    <property type="entry name" value="P-loop containing nucleotide triphosphate hydrolases"/>
    <property type="match status" value="1"/>
</dbReference>
<accession>A0A7S2A283</accession>
<evidence type="ECO:0000313" key="2">
    <source>
        <dbReference type="EMBL" id="CAD9355753.1"/>
    </source>
</evidence>
<dbReference type="SUPFAM" id="SSF52540">
    <property type="entry name" value="P-loop containing nucleoside triphosphate hydrolases"/>
    <property type="match status" value="1"/>
</dbReference>
<name>A0A7S2A283_9STRA</name>
<dbReference type="Gene3D" id="1.10.510.10">
    <property type="entry name" value="Transferase(Phosphotransferase) domain 1"/>
    <property type="match status" value="1"/>
</dbReference>
<dbReference type="InterPro" id="IPR000719">
    <property type="entry name" value="Prot_kinase_dom"/>
</dbReference>
<dbReference type="SUPFAM" id="SSF56112">
    <property type="entry name" value="Protein kinase-like (PK-like)"/>
    <property type="match status" value="1"/>
</dbReference>
<gene>
    <name evidence="2" type="ORF">DBRI1063_LOCUS24165</name>
</gene>
<proteinExistence type="predicted"/>
<dbReference type="PANTHER" id="PTHR43642:SF1">
    <property type="entry name" value="HYBRID SIGNAL TRANSDUCTION HISTIDINE KINASE G"/>
    <property type="match status" value="1"/>
</dbReference>
<dbReference type="SUPFAM" id="SSF48452">
    <property type="entry name" value="TPR-like"/>
    <property type="match status" value="1"/>
</dbReference>
<dbReference type="EMBL" id="HBGN01037729">
    <property type="protein sequence ID" value="CAD9355753.1"/>
    <property type="molecule type" value="Transcribed_RNA"/>
</dbReference>
<protein>
    <recommendedName>
        <fullName evidence="1">Protein kinase domain-containing protein</fullName>
    </recommendedName>
</protein>
<dbReference type="PROSITE" id="PS50011">
    <property type="entry name" value="PROTEIN_KINASE_DOM"/>
    <property type="match status" value="1"/>
</dbReference>
<dbReference type="InterPro" id="IPR041664">
    <property type="entry name" value="AAA_16"/>
</dbReference>
<dbReference type="Pfam" id="PF13191">
    <property type="entry name" value="AAA_16"/>
    <property type="match status" value="1"/>
</dbReference>
<dbReference type="InterPro" id="IPR011990">
    <property type="entry name" value="TPR-like_helical_dom_sf"/>
</dbReference>
<reference evidence="2" key="1">
    <citation type="submission" date="2021-01" db="EMBL/GenBank/DDBJ databases">
        <authorList>
            <person name="Corre E."/>
            <person name="Pelletier E."/>
            <person name="Niang G."/>
            <person name="Scheremetjew M."/>
            <person name="Finn R."/>
            <person name="Kale V."/>
            <person name="Holt S."/>
            <person name="Cochrane G."/>
            <person name="Meng A."/>
            <person name="Brown T."/>
            <person name="Cohen L."/>
        </authorList>
    </citation>
    <scope>NUCLEOTIDE SEQUENCE</scope>
    <source>
        <strain evidence="2">Pop2</strain>
    </source>
</reference>
<dbReference type="InterPro" id="IPR053159">
    <property type="entry name" value="Hybrid_Histidine_Kinase"/>
</dbReference>
<dbReference type="InterPro" id="IPR011009">
    <property type="entry name" value="Kinase-like_dom_sf"/>
</dbReference>
<dbReference type="PANTHER" id="PTHR43642">
    <property type="entry name" value="HYBRID SIGNAL TRANSDUCTION HISTIDINE KINASE G"/>
    <property type="match status" value="1"/>
</dbReference>
<sequence>MDAQAMSMSITSSMMDGIHSIIMETEEKLMKDENNVSEDTSEPAPQEVHVQTMSITPSMMDDIHSIAMDSIATLPISLIGDDQNGVSIIINEASLDGEVQQPRILQLSHCLHVGSWANVYRFDVPTNSCSGETGAIIAKAISEQNPDDSKIERLRKEREISTWLSTQCSAVRAPIGNACRMEMIPGTQDGMLNNARVICFEGTPGITLRKWIQSKQNHLDNSVPTGSSTGHNDNGMEDRNRRHLMSYISLACHIIKALAEIHEVGVVLNNISVEHILINETQCNEENHDDDSCITVRIISLGSASIIPGKMPQKNEMGTNSFTVDEENGKTPVQNDLRSLGDVLFELFSGQCPYNLSTEHNNDNINQIKRTLEDNADFTDGVADVVECQDDIGCNIQTNVKLSSRRYRPLRELRSLLIKSLVPPHLSIFILELMRTFGSVESTRNISSDADVASGYPYYDSAREVSNHLHSMKTLDPNDLFFESVDQDAISGRLDLVSKKLYGRENQKAVLLDAYKRVIDNAGECEVVMVSGFSGAGKTTFIEQSIHQLIKQKGGILLPIKFDRKHVECGTLSIIAAVLKSFCKTIITSEESEKLSRLKNDLKQAIGAEGINLLANLSPDFCRIIDDSSISISREPNSVDNTGSWMQQKNRFNYIFRLLVGAIAGPNKPIILFLDDLQWADAASLDLIRSIILDSEDRSMLVIESFRDNEVSHNDHPLSSHLRELKMTSIPLEEIKINNMTKIDIKKILFAVIGMPEQSKTDLLADIIYRKTGGNALLVIQFVKYLWDDGLLWFSFHQKCWQWDNRTLELKSIFKNAAELIFQKMLFLPTDIQLMLKKMACIGSQCDITILHLICSDDFAGRESDEFSNVDTAVDEGLIKKNASKYVFAHDQIKSAAYSLIPEEQRASWHFWIGKKILSSCDSEEEIERTIFLIADQLNRGKLSMKEEAELISLIELNYRAAKKAISSSMFSNASHYLKEGISLLDETRCETHHRLWISLFVSYAETEYCNGNFENVRNTVNSIIAHAKSFSDKIPAYKTLCLCVGSGKSYRRAAQIGLDVLGQLGEHFSMNQSQVTVMAEFLKTKFLLLGKDVDIIMSKVMEDKQMLVIMDLLETTSIYCPTNLMPLLSLRIIQLSLSHGVCVNTATSFAFYSGMLCHVGDVSGAYKYGKFALDIMQRMQAKEKYCRIYSLLYCTVFIKTNRMHSCLDPVLEAQREGLKVGDTSYATLCAVIYCNIAFRCKKKLSLVKKISIDLKKEAKVYKQDSVWNLALPLEQAILNLMGRADKPSLLDGDAIPVENIDVWMAIAEGFKAERLLCAMYYWQMLVAYMFDDIELAIKMVEKYLDLKDPFEGLVVGSEIIFLYGLTSLAQARKVKEDIWKRRGHEFMKKVKKLAKDYPSSYQHKLLLLEAESAFNAGNKRKASEKYELAVTLSRNNEFIQDQALSCELAGNFYAKQHNEYKASHYYGKAHELYLEWGAKGKADHLRENYPF</sequence>
<dbReference type="InterPro" id="IPR027417">
    <property type="entry name" value="P-loop_NTPase"/>
</dbReference>
<feature type="domain" description="Protein kinase" evidence="1">
    <location>
        <begin position="105"/>
        <end position="459"/>
    </location>
</feature>
<evidence type="ECO:0000259" key="1">
    <source>
        <dbReference type="PROSITE" id="PS50011"/>
    </source>
</evidence>
<dbReference type="GO" id="GO:0005524">
    <property type="term" value="F:ATP binding"/>
    <property type="evidence" value="ECO:0007669"/>
    <property type="project" value="InterPro"/>
</dbReference>
<organism evidence="2">
    <name type="scientific">Ditylum brightwellii</name>
    <dbReference type="NCBI Taxonomy" id="49249"/>
    <lineage>
        <taxon>Eukaryota</taxon>
        <taxon>Sar</taxon>
        <taxon>Stramenopiles</taxon>
        <taxon>Ochrophyta</taxon>
        <taxon>Bacillariophyta</taxon>
        <taxon>Mediophyceae</taxon>
        <taxon>Lithodesmiophycidae</taxon>
        <taxon>Lithodesmiales</taxon>
        <taxon>Lithodesmiaceae</taxon>
        <taxon>Ditylum</taxon>
    </lineage>
</organism>